<feature type="region of interest" description="Disordered" evidence="1">
    <location>
        <begin position="67"/>
        <end position="99"/>
    </location>
</feature>
<accession>A0A5M8FRE0</accession>
<evidence type="ECO:0000313" key="3">
    <source>
        <dbReference type="Proteomes" id="UP000322981"/>
    </source>
</evidence>
<proteinExistence type="predicted"/>
<organism evidence="2 3">
    <name type="scientific">Thiohalocapsa marina</name>
    <dbReference type="NCBI Taxonomy" id="424902"/>
    <lineage>
        <taxon>Bacteria</taxon>
        <taxon>Pseudomonadati</taxon>
        <taxon>Pseudomonadota</taxon>
        <taxon>Gammaproteobacteria</taxon>
        <taxon>Chromatiales</taxon>
        <taxon>Chromatiaceae</taxon>
        <taxon>Thiohalocapsa</taxon>
    </lineage>
</organism>
<dbReference type="Proteomes" id="UP000322981">
    <property type="component" value="Unassembled WGS sequence"/>
</dbReference>
<dbReference type="OrthoDB" id="5772540at2"/>
<keyword evidence="3" id="KW-1185">Reference proteome</keyword>
<evidence type="ECO:0000313" key="2">
    <source>
        <dbReference type="EMBL" id="KAA6185355.1"/>
    </source>
</evidence>
<comment type="caution">
    <text evidence="2">The sequence shown here is derived from an EMBL/GenBank/DDBJ whole genome shotgun (WGS) entry which is preliminary data.</text>
</comment>
<protein>
    <submittedName>
        <fullName evidence="2">Uncharacterized protein</fullName>
    </submittedName>
</protein>
<dbReference type="EMBL" id="VWXX01000010">
    <property type="protein sequence ID" value="KAA6185355.1"/>
    <property type="molecule type" value="Genomic_DNA"/>
</dbReference>
<reference evidence="2 3" key="1">
    <citation type="submission" date="2019-09" db="EMBL/GenBank/DDBJ databases">
        <title>Whole-genome sequence of the purple sulfur bacterium Thiohalocapsa marina DSM 19078.</title>
        <authorList>
            <person name="Kyndt J.A."/>
            <person name="Meyer T.E."/>
        </authorList>
    </citation>
    <scope>NUCLEOTIDE SEQUENCE [LARGE SCALE GENOMIC DNA]</scope>
    <source>
        <strain evidence="2 3">DSM 19078</strain>
    </source>
</reference>
<name>A0A5M8FRE0_9GAMM</name>
<evidence type="ECO:0000256" key="1">
    <source>
        <dbReference type="SAM" id="MobiDB-lite"/>
    </source>
</evidence>
<dbReference type="RefSeq" id="WP_150092470.1">
    <property type="nucleotide sequence ID" value="NZ_VWXX01000010.1"/>
</dbReference>
<gene>
    <name evidence="2" type="ORF">F2Q65_08730</name>
</gene>
<sequence length="186" mass="20983">MSPRPMTSQRLIRCYSAYFRGWAQAFGVHELLGDAAHDLRWLLGEQQLGLILTPAIQPLLASLLHEPADGPDTAHVQQRSQHPGQDTGQGHGQHDRHRSEARLEVRLDAQALVIGTLTAPIAPAHQHLLQRARALLYDRRDLHLYQTYHLVYPSGTRILTLSQRPPLGLIYRELQPLRCTLIADEP</sequence>
<dbReference type="AlphaFoldDB" id="A0A5M8FRE0"/>